<protein>
    <submittedName>
        <fullName evidence="1">Uncharacterized protein</fullName>
    </submittedName>
</protein>
<reference evidence="1" key="1">
    <citation type="journal article" date="2015" name="Nature">
        <title>Complex archaea that bridge the gap between prokaryotes and eukaryotes.</title>
        <authorList>
            <person name="Spang A."/>
            <person name="Saw J.H."/>
            <person name="Jorgensen S.L."/>
            <person name="Zaremba-Niedzwiedzka K."/>
            <person name="Martijn J."/>
            <person name="Lind A.E."/>
            <person name="van Eijk R."/>
            <person name="Schleper C."/>
            <person name="Guy L."/>
            <person name="Ettema T.J."/>
        </authorList>
    </citation>
    <scope>NUCLEOTIDE SEQUENCE</scope>
</reference>
<evidence type="ECO:0000313" key="1">
    <source>
        <dbReference type="EMBL" id="KKK84182.1"/>
    </source>
</evidence>
<comment type="caution">
    <text evidence="1">The sequence shown here is derived from an EMBL/GenBank/DDBJ whole genome shotgun (WGS) entry which is preliminary data.</text>
</comment>
<dbReference type="AlphaFoldDB" id="A0A0F8YRX9"/>
<organism evidence="1">
    <name type="scientific">marine sediment metagenome</name>
    <dbReference type="NCBI Taxonomy" id="412755"/>
    <lineage>
        <taxon>unclassified sequences</taxon>
        <taxon>metagenomes</taxon>
        <taxon>ecological metagenomes</taxon>
    </lineage>
</organism>
<dbReference type="EMBL" id="LAZR01051889">
    <property type="protein sequence ID" value="KKK84182.1"/>
    <property type="molecule type" value="Genomic_DNA"/>
</dbReference>
<accession>A0A0F8YRX9</accession>
<sequence length="59" mass="7184">MESEAWKEAYLALRAYYSNNNGANAKRKREAIERLKDLKLLTKKIDMDKYFMPLFRRKR</sequence>
<proteinExistence type="predicted"/>
<gene>
    <name evidence="1" type="ORF">LCGC14_2785920</name>
</gene>
<name>A0A0F8YRX9_9ZZZZ</name>